<feature type="non-terminal residue" evidence="2">
    <location>
        <position position="241"/>
    </location>
</feature>
<evidence type="ECO:0000313" key="2">
    <source>
        <dbReference type="EMBL" id="JAS02517.1"/>
    </source>
</evidence>
<protein>
    <submittedName>
        <fullName evidence="2">Calcium-binding and coiled-coil domain-containing protein 2-like protein</fullName>
    </submittedName>
</protein>
<organism evidence="2">
    <name type="scientific">Triatoma infestans</name>
    <name type="common">Assassin bug</name>
    <dbReference type="NCBI Taxonomy" id="30076"/>
    <lineage>
        <taxon>Eukaryota</taxon>
        <taxon>Metazoa</taxon>
        <taxon>Ecdysozoa</taxon>
        <taxon>Arthropoda</taxon>
        <taxon>Hexapoda</taxon>
        <taxon>Insecta</taxon>
        <taxon>Pterygota</taxon>
        <taxon>Neoptera</taxon>
        <taxon>Paraneoptera</taxon>
        <taxon>Hemiptera</taxon>
        <taxon>Heteroptera</taxon>
        <taxon>Panheteroptera</taxon>
        <taxon>Cimicomorpha</taxon>
        <taxon>Reduviidae</taxon>
        <taxon>Triatominae</taxon>
        <taxon>Triatoma</taxon>
    </lineage>
</organism>
<feature type="non-terminal residue" evidence="2">
    <location>
        <position position="1"/>
    </location>
</feature>
<sequence length="241" mass="28179">RDEYIEYVKENMSSVKRARPSCSINLPNNWEQAYTSCWRCKSLFEMKNKHNEMIAKLQACTEQNEQLQERLNKLEIALENVWVPKTLLDPWDENTERIKFQHFVSLMTAPASTEGYEKGDHWSEKNSVIQPPENASSSYDYFSNDVTSREILLKAIIGSQEDKIKELTRTITQMQRLLFPRLPRSLTDTDIVTLIKTKEKMLPEIVDLKNDDEFKKDENDNNKFLEENLIVEQQAVADQIG</sequence>
<keyword evidence="1" id="KW-0175">Coiled coil</keyword>
<dbReference type="EMBL" id="GEMB01000616">
    <property type="protein sequence ID" value="JAS02517.1"/>
    <property type="molecule type" value="Transcribed_RNA"/>
</dbReference>
<dbReference type="AlphaFoldDB" id="A0A171AV91"/>
<feature type="coiled-coil region" evidence="1">
    <location>
        <begin position="50"/>
        <end position="77"/>
    </location>
</feature>
<name>A0A171AV91_TRIIF</name>
<proteinExistence type="predicted"/>
<reference evidence="2" key="2">
    <citation type="journal article" date="2017" name="J. Med. Entomol.">
        <title>Transcriptome Analysis of the Triatoma infestans (Hemiptera: Reduviidae) Integument.</title>
        <authorList>
            <person name="Calderon-Fernandez G.M."/>
            <person name="Moriconi D.E."/>
            <person name="Dulbecco A.B."/>
            <person name="Juarez M.P."/>
        </authorList>
    </citation>
    <scope>NUCLEOTIDE SEQUENCE</scope>
    <source>
        <strain evidence="2">Int1</strain>
        <tissue evidence="2">Integument</tissue>
    </source>
</reference>
<reference evidence="2" key="1">
    <citation type="submission" date="2016-04" db="EMBL/GenBank/DDBJ databases">
        <authorList>
            <person name="Calderon-Fernandez G.M.Sr."/>
        </authorList>
    </citation>
    <scope>NUCLEOTIDE SEQUENCE</scope>
    <source>
        <strain evidence="2">Int1</strain>
        <tissue evidence="2">Integument</tissue>
    </source>
</reference>
<evidence type="ECO:0000256" key="1">
    <source>
        <dbReference type="SAM" id="Coils"/>
    </source>
</evidence>
<accession>A0A171AV91</accession>